<dbReference type="EMBL" id="LAZR01012295">
    <property type="protein sequence ID" value="KKM27580.1"/>
    <property type="molecule type" value="Genomic_DNA"/>
</dbReference>
<accession>A0A0F9LJG4</accession>
<proteinExistence type="predicted"/>
<organism evidence="1">
    <name type="scientific">marine sediment metagenome</name>
    <dbReference type="NCBI Taxonomy" id="412755"/>
    <lineage>
        <taxon>unclassified sequences</taxon>
        <taxon>metagenomes</taxon>
        <taxon>ecological metagenomes</taxon>
    </lineage>
</organism>
<evidence type="ECO:0000313" key="1">
    <source>
        <dbReference type="EMBL" id="KKM27580.1"/>
    </source>
</evidence>
<sequence>MATTLNYLITDLRLHLGDIDSTSYRYLDAWLVVALKMSVKTLQRWWDYKYLVDASDNVYRNSNWTFLFAEPPVIERGDERPIILMASLIIKEGSLESSSWNAGSWRDAEIAYSNIEGSKTRRDSLQKDWDELKGLLSPPTGRLATPKKGSLPGYKDNIYERTDIY</sequence>
<dbReference type="AlphaFoldDB" id="A0A0F9LJG4"/>
<protein>
    <submittedName>
        <fullName evidence="1">Uncharacterized protein</fullName>
    </submittedName>
</protein>
<comment type="caution">
    <text evidence="1">The sequence shown here is derived from an EMBL/GenBank/DDBJ whole genome shotgun (WGS) entry which is preliminary data.</text>
</comment>
<reference evidence="1" key="1">
    <citation type="journal article" date="2015" name="Nature">
        <title>Complex archaea that bridge the gap between prokaryotes and eukaryotes.</title>
        <authorList>
            <person name="Spang A."/>
            <person name="Saw J.H."/>
            <person name="Jorgensen S.L."/>
            <person name="Zaremba-Niedzwiedzka K."/>
            <person name="Martijn J."/>
            <person name="Lind A.E."/>
            <person name="van Eijk R."/>
            <person name="Schleper C."/>
            <person name="Guy L."/>
            <person name="Ettema T.J."/>
        </authorList>
    </citation>
    <scope>NUCLEOTIDE SEQUENCE</scope>
</reference>
<name>A0A0F9LJG4_9ZZZZ</name>
<gene>
    <name evidence="1" type="ORF">LCGC14_1573340</name>
</gene>